<sequence>MKFLYSSLSLACALSSLPGALGATYKRTDNIVGNGFYDAFEFQAIKDPTHGRVNYVDQATARAQNLSFASADTFIMRADSSKTLQSNGAGRDSVRIRSKKTFTTHTAVFDVRHMPQGCGTWPAIWETKEDTWPVDGEIDILEGANDQGPNEVTMHTGHNCKVPKSRNMTGVPNQLNCDDTKDDNGGCDVDFAENDSYGLPFNKNGGGWYAMERNNDFIKVWYWARNNPSVPREVSSGASSINTDGWGQPDALFPSSDQCKIGDHFGQNNIIINLTFCGDWAGETFKDAGCGSGKCEDFVNNNPGAFKDAYFELAAVRVYQ</sequence>
<reference evidence="1 2" key="1">
    <citation type="journal article" date="2019" name="Nat. Ecol. Evol.">
        <title>Megaphylogeny resolves global patterns of mushroom evolution.</title>
        <authorList>
            <person name="Varga T."/>
            <person name="Krizsan K."/>
            <person name="Foldi C."/>
            <person name="Dima B."/>
            <person name="Sanchez-Garcia M."/>
            <person name="Sanchez-Ramirez S."/>
            <person name="Szollosi G.J."/>
            <person name="Szarkandi J.G."/>
            <person name="Papp V."/>
            <person name="Albert L."/>
            <person name="Andreopoulos W."/>
            <person name="Angelini C."/>
            <person name="Antonin V."/>
            <person name="Barry K.W."/>
            <person name="Bougher N.L."/>
            <person name="Buchanan P."/>
            <person name="Buyck B."/>
            <person name="Bense V."/>
            <person name="Catcheside P."/>
            <person name="Chovatia M."/>
            <person name="Cooper J."/>
            <person name="Damon W."/>
            <person name="Desjardin D."/>
            <person name="Finy P."/>
            <person name="Geml J."/>
            <person name="Haridas S."/>
            <person name="Hughes K."/>
            <person name="Justo A."/>
            <person name="Karasinski D."/>
            <person name="Kautmanova I."/>
            <person name="Kiss B."/>
            <person name="Kocsube S."/>
            <person name="Kotiranta H."/>
            <person name="LaButti K.M."/>
            <person name="Lechner B.E."/>
            <person name="Liimatainen K."/>
            <person name="Lipzen A."/>
            <person name="Lukacs Z."/>
            <person name="Mihaltcheva S."/>
            <person name="Morgado L.N."/>
            <person name="Niskanen T."/>
            <person name="Noordeloos M.E."/>
            <person name="Ohm R.A."/>
            <person name="Ortiz-Santana B."/>
            <person name="Ovrebo C."/>
            <person name="Racz N."/>
            <person name="Riley R."/>
            <person name="Savchenko A."/>
            <person name="Shiryaev A."/>
            <person name="Soop K."/>
            <person name="Spirin V."/>
            <person name="Szebenyi C."/>
            <person name="Tomsovsky M."/>
            <person name="Tulloss R.E."/>
            <person name="Uehling J."/>
            <person name="Grigoriev I.V."/>
            <person name="Vagvolgyi C."/>
            <person name="Papp T."/>
            <person name="Martin F.M."/>
            <person name="Miettinen O."/>
            <person name="Hibbett D.S."/>
            <person name="Nagy L.G."/>
        </authorList>
    </citation>
    <scope>NUCLEOTIDE SEQUENCE [LARGE SCALE GENOMIC DNA]</scope>
    <source>
        <strain evidence="1 2">NL-1719</strain>
    </source>
</reference>
<name>A0ACD3AEH1_9AGAR</name>
<dbReference type="EMBL" id="ML208509">
    <property type="protein sequence ID" value="TFK63709.1"/>
    <property type="molecule type" value="Genomic_DNA"/>
</dbReference>
<protein>
    <submittedName>
        <fullName evidence="1">Nucleophile-disabled Lam16a mutant holds Laminariheptaose in A cyclical conformation</fullName>
    </submittedName>
</protein>
<keyword evidence="2" id="KW-1185">Reference proteome</keyword>
<organism evidence="1 2">
    <name type="scientific">Pluteus cervinus</name>
    <dbReference type="NCBI Taxonomy" id="181527"/>
    <lineage>
        <taxon>Eukaryota</taxon>
        <taxon>Fungi</taxon>
        <taxon>Dikarya</taxon>
        <taxon>Basidiomycota</taxon>
        <taxon>Agaricomycotina</taxon>
        <taxon>Agaricomycetes</taxon>
        <taxon>Agaricomycetidae</taxon>
        <taxon>Agaricales</taxon>
        <taxon>Pluteineae</taxon>
        <taxon>Pluteaceae</taxon>
        <taxon>Pluteus</taxon>
    </lineage>
</organism>
<proteinExistence type="predicted"/>
<evidence type="ECO:0000313" key="2">
    <source>
        <dbReference type="Proteomes" id="UP000308600"/>
    </source>
</evidence>
<gene>
    <name evidence="1" type="ORF">BDN72DRAFT_305934</name>
</gene>
<evidence type="ECO:0000313" key="1">
    <source>
        <dbReference type="EMBL" id="TFK63709.1"/>
    </source>
</evidence>
<accession>A0ACD3AEH1</accession>
<dbReference type="Proteomes" id="UP000308600">
    <property type="component" value="Unassembled WGS sequence"/>
</dbReference>